<dbReference type="PROSITE" id="PS50113">
    <property type="entry name" value="PAC"/>
    <property type="match status" value="2"/>
</dbReference>
<dbReference type="PRINTS" id="PR00344">
    <property type="entry name" value="BCTRLSENSOR"/>
</dbReference>
<keyword evidence="10" id="KW-1185">Reference proteome</keyword>
<feature type="domain" description="Histidine kinase" evidence="6">
    <location>
        <begin position="280"/>
        <end position="493"/>
    </location>
</feature>
<dbReference type="InterPro" id="IPR035965">
    <property type="entry name" value="PAS-like_dom_sf"/>
</dbReference>
<dbReference type="EC" id="2.7.13.3" evidence="2"/>
<dbReference type="PANTHER" id="PTHR43304:SF1">
    <property type="entry name" value="PAC DOMAIN-CONTAINING PROTEIN"/>
    <property type="match status" value="1"/>
</dbReference>
<dbReference type="Pfam" id="PF00512">
    <property type="entry name" value="HisKA"/>
    <property type="match status" value="1"/>
</dbReference>
<dbReference type="SMART" id="SM00086">
    <property type="entry name" value="PAC"/>
    <property type="match status" value="2"/>
</dbReference>
<dbReference type="Gene3D" id="3.30.450.20">
    <property type="entry name" value="PAS domain"/>
    <property type="match status" value="2"/>
</dbReference>
<dbReference type="InterPro" id="IPR004358">
    <property type="entry name" value="Sig_transdc_His_kin-like_C"/>
</dbReference>
<dbReference type="Proteomes" id="UP000326570">
    <property type="component" value="Unassembled WGS sequence"/>
</dbReference>
<evidence type="ECO:0000259" key="7">
    <source>
        <dbReference type="PROSITE" id="PS50112"/>
    </source>
</evidence>
<comment type="caution">
    <text evidence="9">The sequence shown here is derived from an EMBL/GenBank/DDBJ whole genome shotgun (WGS) entry which is preliminary data.</text>
</comment>
<protein>
    <recommendedName>
        <fullName evidence="2">histidine kinase</fullName>
        <ecNumber evidence="2">2.7.13.3</ecNumber>
    </recommendedName>
</protein>
<dbReference type="InterPro" id="IPR005467">
    <property type="entry name" value="His_kinase_dom"/>
</dbReference>
<dbReference type="FunFam" id="3.30.565.10:FF:000006">
    <property type="entry name" value="Sensor histidine kinase WalK"/>
    <property type="match status" value="1"/>
</dbReference>
<accession>A0A5N1IQF7</accession>
<name>A0A5N1IQF7_9BACT</name>
<dbReference type="SMART" id="SM00387">
    <property type="entry name" value="HATPase_c"/>
    <property type="match status" value="1"/>
</dbReference>
<sequence>MTPDLDIKKLRLERMVEEVEDYAILLLDAEGNIENWNKGAERIKGYKASEIIGKNFRTFYMPEDQASGLPQRLLELARQNGKASHEGWRVKKNGEKFWGNILLTAIHDDDGSIIGFTKVTRDLTEKKLTEENLRRSEERYHKMISEIQDYAILLMDLEGKVENWNKGAERIKGYKASEIVGKNFRTFYPQEDLDAKKPERLLERAKREGRAQDEGWRVRKDGSRFWSSVTITALHADDGKVIGFSKVTRDLTELKKAEATLLHMQRLEVRNDELEQITYITSHDLQEPLRNISSFIDIFIEDHGTNLNAEGTEALRFIKEATGRMSQLINGLLDYGRLGRNAQVSEIDVNEIVKDVCADFSTLIKETGAEIEVGPLPVIKGYATEFRLLLQNLIGNAIKFRTPDEKPHIRISAEETDGQYKFCVKDNGIGIEPQYLDRIFLIFQRLHNRQHFAGNGIGLAHCKRIVELHHGKIWAVSEPGKGSTFYFTINTNSL</sequence>
<dbReference type="PROSITE" id="PS50112">
    <property type="entry name" value="PAS"/>
    <property type="match status" value="2"/>
</dbReference>
<dbReference type="SMART" id="SM00388">
    <property type="entry name" value="HisKA"/>
    <property type="match status" value="1"/>
</dbReference>
<dbReference type="SMART" id="SM00091">
    <property type="entry name" value="PAS"/>
    <property type="match status" value="2"/>
</dbReference>
<organism evidence="9 10">
    <name type="scientific">Adhaeribacter soli</name>
    <dbReference type="NCBI Taxonomy" id="2607655"/>
    <lineage>
        <taxon>Bacteria</taxon>
        <taxon>Pseudomonadati</taxon>
        <taxon>Bacteroidota</taxon>
        <taxon>Cytophagia</taxon>
        <taxon>Cytophagales</taxon>
        <taxon>Hymenobacteraceae</taxon>
        <taxon>Adhaeribacter</taxon>
    </lineage>
</organism>
<dbReference type="CDD" id="cd00130">
    <property type="entry name" value="PAS"/>
    <property type="match status" value="2"/>
</dbReference>
<gene>
    <name evidence="9" type="ORF">F0P94_13215</name>
</gene>
<dbReference type="CDD" id="cd00082">
    <property type="entry name" value="HisKA"/>
    <property type="match status" value="1"/>
</dbReference>
<dbReference type="Pfam" id="PF13426">
    <property type="entry name" value="PAS_9"/>
    <property type="match status" value="2"/>
</dbReference>
<evidence type="ECO:0000256" key="3">
    <source>
        <dbReference type="ARBA" id="ARBA00022553"/>
    </source>
</evidence>
<keyword evidence="4" id="KW-0808">Transferase</keyword>
<dbReference type="InterPro" id="IPR000700">
    <property type="entry name" value="PAS-assoc_C"/>
</dbReference>
<feature type="domain" description="PAC" evidence="8">
    <location>
        <begin position="211"/>
        <end position="263"/>
    </location>
</feature>
<evidence type="ECO:0000256" key="2">
    <source>
        <dbReference type="ARBA" id="ARBA00012438"/>
    </source>
</evidence>
<evidence type="ECO:0000313" key="9">
    <source>
        <dbReference type="EMBL" id="KAA9331765.1"/>
    </source>
</evidence>
<dbReference type="EMBL" id="VTWT01000007">
    <property type="protein sequence ID" value="KAA9331765.1"/>
    <property type="molecule type" value="Genomic_DNA"/>
</dbReference>
<dbReference type="InterPro" id="IPR003594">
    <property type="entry name" value="HATPase_dom"/>
</dbReference>
<dbReference type="Gene3D" id="3.30.565.10">
    <property type="entry name" value="Histidine kinase-like ATPase, C-terminal domain"/>
    <property type="match status" value="1"/>
</dbReference>
<dbReference type="InterPro" id="IPR001610">
    <property type="entry name" value="PAC"/>
</dbReference>
<dbReference type="GO" id="GO:0000155">
    <property type="term" value="F:phosphorelay sensor kinase activity"/>
    <property type="evidence" value="ECO:0007669"/>
    <property type="project" value="InterPro"/>
</dbReference>
<dbReference type="InterPro" id="IPR003661">
    <property type="entry name" value="HisK_dim/P_dom"/>
</dbReference>
<dbReference type="InterPro" id="IPR052162">
    <property type="entry name" value="Sensor_kinase/Photoreceptor"/>
</dbReference>
<comment type="catalytic activity">
    <reaction evidence="1">
        <text>ATP + protein L-histidine = ADP + protein N-phospho-L-histidine.</text>
        <dbReference type="EC" id="2.7.13.3"/>
    </reaction>
</comment>
<evidence type="ECO:0000259" key="8">
    <source>
        <dbReference type="PROSITE" id="PS50113"/>
    </source>
</evidence>
<proteinExistence type="predicted"/>
<dbReference type="InterPro" id="IPR000014">
    <property type="entry name" value="PAS"/>
</dbReference>
<evidence type="ECO:0000256" key="1">
    <source>
        <dbReference type="ARBA" id="ARBA00000085"/>
    </source>
</evidence>
<dbReference type="SUPFAM" id="SSF55785">
    <property type="entry name" value="PYP-like sensor domain (PAS domain)"/>
    <property type="match status" value="2"/>
</dbReference>
<dbReference type="NCBIfam" id="TIGR00229">
    <property type="entry name" value="sensory_box"/>
    <property type="match status" value="2"/>
</dbReference>
<keyword evidence="5" id="KW-0418">Kinase</keyword>
<dbReference type="AlphaFoldDB" id="A0A5N1IQF7"/>
<dbReference type="InterPro" id="IPR036097">
    <property type="entry name" value="HisK_dim/P_sf"/>
</dbReference>
<keyword evidence="3" id="KW-0597">Phosphoprotein</keyword>
<evidence type="ECO:0000256" key="4">
    <source>
        <dbReference type="ARBA" id="ARBA00022679"/>
    </source>
</evidence>
<dbReference type="InterPro" id="IPR036890">
    <property type="entry name" value="HATPase_C_sf"/>
</dbReference>
<feature type="domain" description="PAC" evidence="8">
    <location>
        <begin position="83"/>
        <end position="135"/>
    </location>
</feature>
<dbReference type="PANTHER" id="PTHR43304">
    <property type="entry name" value="PHYTOCHROME-LIKE PROTEIN CPH1"/>
    <property type="match status" value="1"/>
</dbReference>
<dbReference type="Gene3D" id="1.10.287.130">
    <property type="match status" value="1"/>
</dbReference>
<evidence type="ECO:0000313" key="10">
    <source>
        <dbReference type="Proteomes" id="UP000326570"/>
    </source>
</evidence>
<dbReference type="SUPFAM" id="SSF55874">
    <property type="entry name" value="ATPase domain of HSP90 chaperone/DNA topoisomerase II/histidine kinase"/>
    <property type="match status" value="1"/>
</dbReference>
<evidence type="ECO:0000259" key="6">
    <source>
        <dbReference type="PROSITE" id="PS50109"/>
    </source>
</evidence>
<dbReference type="SUPFAM" id="SSF47384">
    <property type="entry name" value="Homodimeric domain of signal transducing histidine kinase"/>
    <property type="match status" value="1"/>
</dbReference>
<evidence type="ECO:0000256" key="5">
    <source>
        <dbReference type="ARBA" id="ARBA00022777"/>
    </source>
</evidence>
<feature type="domain" description="PAS" evidence="7">
    <location>
        <begin position="136"/>
        <end position="209"/>
    </location>
</feature>
<dbReference type="Pfam" id="PF02518">
    <property type="entry name" value="HATPase_c"/>
    <property type="match status" value="1"/>
</dbReference>
<dbReference type="PROSITE" id="PS50109">
    <property type="entry name" value="HIS_KIN"/>
    <property type="match status" value="1"/>
</dbReference>
<feature type="domain" description="PAS" evidence="7">
    <location>
        <begin position="8"/>
        <end position="81"/>
    </location>
</feature>
<reference evidence="9 10" key="1">
    <citation type="submission" date="2019-09" db="EMBL/GenBank/DDBJ databases">
        <title>Genome sequence of Adhaeribacter sp. M2.</title>
        <authorList>
            <person name="Srinivasan S."/>
        </authorList>
    </citation>
    <scope>NUCLEOTIDE SEQUENCE [LARGE SCALE GENOMIC DNA]</scope>
    <source>
        <strain evidence="9 10">M2</strain>
    </source>
</reference>
<dbReference type="RefSeq" id="WP_150904375.1">
    <property type="nucleotide sequence ID" value="NZ_VTWT01000007.1"/>
</dbReference>